<evidence type="ECO:0000313" key="1">
    <source>
        <dbReference type="EMBL" id="HAE7767227.1"/>
    </source>
</evidence>
<proteinExistence type="predicted"/>
<name>A0A736VHQ9_SALHO</name>
<dbReference type="EMBL" id="DAATAH010000075">
    <property type="protein sequence ID" value="HAE7767227.1"/>
    <property type="molecule type" value="Genomic_DNA"/>
</dbReference>
<reference evidence="1" key="1">
    <citation type="journal article" date="2018" name="Genome Biol.">
        <title>SKESA: strategic k-mer extension for scrupulous assemblies.</title>
        <authorList>
            <person name="Souvorov A."/>
            <person name="Agarwala R."/>
            <person name="Lipman D.J."/>
        </authorList>
    </citation>
    <scope>NUCLEOTIDE SEQUENCE</scope>
    <source>
        <strain evidence="1">2584-68</strain>
    </source>
</reference>
<reference evidence="1" key="2">
    <citation type="submission" date="2018-07" db="EMBL/GenBank/DDBJ databases">
        <authorList>
            <consortium name="NCBI Pathogen Detection Project"/>
        </authorList>
    </citation>
    <scope>NUCLEOTIDE SEQUENCE</scope>
    <source>
        <strain evidence="1">2584-68</strain>
    </source>
</reference>
<gene>
    <name evidence="1" type="ORF">GNB58_004301</name>
</gene>
<accession>A0A736VHQ9</accession>
<organism evidence="1">
    <name type="scientific">Salmonella enterica subsp. houtenae serovar 45:g,z51:-</name>
    <dbReference type="NCBI Taxonomy" id="1967611"/>
    <lineage>
        <taxon>Bacteria</taxon>
        <taxon>Pseudomonadati</taxon>
        <taxon>Pseudomonadota</taxon>
        <taxon>Gammaproteobacteria</taxon>
        <taxon>Enterobacterales</taxon>
        <taxon>Enterobacteriaceae</taxon>
        <taxon>Salmonella</taxon>
    </lineage>
</organism>
<sequence length="165" mass="18627">MIIGNALEIAIQVEYIIPLNSPSGLFNFIIDDGLIPGKGVSIDLYTVISSLKDSLDYHLNSGVQDIGDIKLEELDFSDGAPENIIWLDSGELSDYGCVFWLGFNGEEERFFYSVDYEKTIQEKRYARGTIEKLINSLPSPEKLKIKKINDMVSITDIDYSYKVQN</sequence>
<comment type="caution">
    <text evidence="1">The sequence shown here is derived from an EMBL/GenBank/DDBJ whole genome shotgun (WGS) entry which is preliminary data.</text>
</comment>
<dbReference type="AlphaFoldDB" id="A0A736VHQ9"/>
<protein>
    <submittedName>
        <fullName evidence="1">Uncharacterized protein</fullName>
    </submittedName>
</protein>